<evidence type="ECO:0000313" key="2">
    <source>
        <dbReference type="Proteomes" id="UP001363010"/>
    </source>
</evidence>
<dbReference type="RefSeq" id="WP_340367675.1">
    <property type="nucleotide sequence ID" value="NZ_JBBKZV010000038.1"/>
</dbReference>
<reference evidence="1 2" key="1">
    <citation type="submission" date="2024-03" db="EMBL/GenBank/DDBJ databases">
        <title>Novel species of the genus Variovorax.</title>
        <authorList>
            <person name="Liu Q."/>
            <person name="Xin Y.-H."/>
        </authorList>
    </citation>
    <scope>NUCLEOTIDE SEQUENCE [LARGE SCALE GENOMIC DNA]</scope>
    <source>
        <strain evidence="1 2">KACC 18501</strain>
    </source>
</reference>
<proteinExistence type="predicted"/>
<sequence>MSRITDLLDARRRLFKSRAEGAKARYDYLRDVVALRIRGGNLTEEELVVWDRCFDSGVR</sequence>
<accession>A0ABU8W9C7</accession>
<evidence type="ECO:0000313" key="1">
    <source>
        <dbReference type="EMBL" id="MEJ8826636.1"/>
    </source>
</evidence>
<keyword evidence="2" id="KW-1185">Reference proteome</keyword>
<name>A0ABU8W9C7_9BURK</name>
<gene>
    <name evidence="1" type="ORF">WKW80_32250</name>
</gene>
<dbReference type="Proteomes" id="UP001363010">
    <property type="component" value="Unassembled WGS sequence"/>
</dbReference>
<protein>
    <submittedName>
        <fullName evidence="1">Uncharacterized protein</fullName>
    </submittedName>
</protein>
<dbReference type="SUPFAM" id="SSF56954">
    <property type="entry name" value="Outer membrane efflux proteins (OEP)"/>
    <property type="match status" value="1"/>
</dbReference>
<comment type="caution">
    <text evidence="1">The sequence shown here is derived from an EMBL/GenBank/DDBJ whole genome shotgun (WGS) entry which is preliminary data.</text>
</comment>
<dbReference type="EMBL" id="JBBKZV010000038">
    <property type="protein sequence ID" value="MEJ8826636.1"/>
    <property type="molecule type" value="Genomic_DNA"/>
</dbReference>
<organism evidence="1 2">
    <name type="scientific">Variovorax humicola</name>
    <dbReference type="NCBI Taxonomy" id="1769758"/>
    <lineage>
        <taxon>Bacteria</taxon>
        <taxon>Pseudomonadati</taxon>
        <taxon>Pseudomonadota</taxon>
        <taxon>Betaproteobacteria</taxon>
        <taxon>Burkholderiales</taxon>
        <taxon>Comamonadaceae</taxon>
        <taxon>Variovorax</taxon>
    </lineage>
</organism>